<keyword evidence="1" id="KW-0805">Transcription regulation</keyword>
<dbReference type="OrthoDB" id="6146868at2"/>
<dbReference type="Pfam" id="PF12833">
    <property type="entry name" value="HTH_18"/>
    <property type="match status" value="1"/>
</dbReference>
<dbReference type="KEGG" id="gps:C427_5298"/>
<dbReference type="EMBL" id="CP003837">
    <property type="protein sequence ID" value="AGH47395.1"/>
    <property type="molecule type" value="Genomic_DNA"/>
</dbReference>
<dbReference type="GO" id="GO:0003700">
    <property type="term" value="F:DNA-binding transcription factor activity"/>
    <property type="evidence" value="ECO:0007669"/>
    <property type="project" value="InterPro"/>
</dbReference>
<dbReference type="InterPro" id="IPR013656">
    <property type="entry name" value="PAS_4"/>
</dbReference>
<dbReference type="HOGENOM" id="CLU_077604_0_0_6"/>
<dbReference type="Gene3D" id="1.10.10.60">
    <property type="entry name" value="Homeodomain-like"/>
    <property type="match status" value="1"/>
</dbReference>
<evidence type="ECO:0000259" key="4">
    <source>
        <dbReference type="PROSITE" id="PS01124"/>
    </source>
</evidence>
<dbReference type="PROSITE" id="PS00041">
    <property type="entry name" value="HTH_ARAC_FAMILY_1"/>
    <property type="match status" value="1"/>
</dbReference>
<dbReference type="InterPro" id="IPR009057">
    <property type="entry name" value="Homeodomain-like_sf"/>
</dbReference>
<feature type="domain" description="HTH araC/xylS-type" evidence="4">
    <location>
        <begin position="147"/>
        <end position="245"/>
    </location>
</feature>
<evidence type="ECO:0000313" key="6">
    <source>
        <dbReference type="Proteomes" id="UP000011864"/>
    </source>
</evidence>
<dbReference type="InterPro" id="IPR000014">
    <property type="entry name" value="PAS"/>
</dbReference>
<dbReference type="PANTHER" id="PTHR43280">
    <property type="entry name" value="ARAC-FAMILY TRANSCRIPTIONAL REGULATOR"/>
    <property type="match status" value="1"/>
</dbReference>
<dbReference type="InterPro" id="IPR035965">
    <property type="entry name" value="PAS-like_dom_sf"/>
</dbReference>
<dbReference type="PANTHER" id="PTHR43280:SF28">
    <property type="entry name" value="HTH-TYPE TRANSCRIPTIONAL ACTIVATOR RHAS"/>
    <property type="match status" value="1"/>
</dbReference>
<evidence type="ECO:0000256" key="2">
    <source>
        <dbReference type="ARBA" id="ARBA00023125"/>
    </source>
</evidence>
<dbReference type="AlphaFoldDB" id="K6ZKG9"/>
<dbReference type="eggNOG" id="COG4977">
    <property type="taxonomic scope" value="Bacteria"/>
</dbReference>
<dbReference type="SUPFAM" id="SSF55785">
    <property type="entry name" value="PYP-like sensor domain (PAS domain)"/>
    <property type="match status" value="1"/>
</dbReference>
<dbReference type="PRINTS" id="PR00032">
    <property type="entry name" value="HTHARAC"/>
</dbReference>
<dbReference type="InterPro" id="IPR018060">
    <property type="entry name" value="HTH_AraC"/>
</dbReference>
<dbReference type="InterPro" id="IPR018062">
    <property type="entry name" value="HTH_AraC-typ_CS"/>
</dbReference>
<dbReference type="RefSeq" id="WP_007635854.1">
    <property type="nucleotide sequence ID" value="NC_020514.1"/>
</dbReference>
<dbReference type="PROSITE" id="PS01124">
    <property type="entry name" value="HTH_ARAC_FAMILY_2"/>
    <property type="match status" value="1"/>
</dbReference>
<dbReference type="SMART" id="SM00342">
    <property type="entry name" value="HTH_ARAC"/>
    <property type="match status" value="1"/>
</dbReference>
<dbReference type="Gene3D" id="3.30.450.20">
    <property type="entry name" value="PAS domain"/>
    <property type="match status" value="1"/>
</dbReference>
<evidence type="ECO:0000313" key="5">
    <source>
        <dbReference type="EMBL" id="AGH47395.1"/>
    </source>
</evidence>
<protein>
    <submittedName>
        <fullName evidence="5">AraC family transcriptional regulator</fullName>
    </submittedName>
</protein>
<keyword evidence="6" id="KW-1185">Reference proteome</keyword>
<accession>K6ZKG9</accession>
<dbReference type="PATRIC" id="fig|1129794.4.peg.5281"/>
<proteinExistence type="predicted"/>
<gene>
    <name evidence="5" type="ORF">C427_5298</name>
</gene>
<organism evidence="5 6">
    <name type="scientific">Paraglaciecola psychrophila 170</name>
    <dbReference type="NCBI Taxonomy" id="1129794"/>
    <lineage>
        <taxon>Bacteria</taxon>
        <taxon>Pseudomonadati</taxon>
        <taxon>Pseudomonadota</taxon>
        <taxon>Gammaproteobacteria</taxon>
        <taxon>Alteromonadales</taxon>
        <taxon>Alteromonadaceae</taxon>
        <taxon>Paraglaciecola</taxon>
    </lineage>
</organism>
<dbReference type="Proteomes" id="UP000011864">
    <property type="component" value="Chromosome"/>
</dbReference>
<dbReference type="Pfam" id="PF08448">
    <property type="entry name" value="PAS_4"/>
    <property type="match status" value="1"/>
</dbReference>
<name>K6ZKG9_9ALTE</name>
<keyword evidence="2" id="KW-0238">DNA-binding</keyword>
<evidence type="ECO:0000256" key="3">
    <source>
        <dbReference type="ARBA" id="ARBA00023163"/>
    </source>
</evidence>
<dbReference type="STRING" id="1129794.C427_5298"/>
<dbReference type="GO" id="GO:0043565">
    <property type="term" value="F:sequence-specific DNA binding"/>
    <property type="evidence" value="ECO:0007669"/>
    <property type="project" value="InterPro"/>
</dbReference>
<dbReference type="SUPFAM" id="SSF46689">
    <property type="entry name" value="Homeodomain-like"/>
    <property type="match status" value="2"/>
</dbReference>
<reference evidence="5 6" key="1">
    <citation type="journal article" date="2013" name="Genome Announc.">
        <title>Complete Genome Sequence of Glaciecola psychrophila Strain 170T.</title>
        <authorList>
            <person name="Yin J."/>
            <person name="Chen J."/>
            <person name="Liu G."/>
            <person name="Yu Y."/>
            <person name="Song L."/>
            <person name="Wang X."/>
            <person name="Qu X."/>
        </authorList>
    </citation>
    <scope>NUCLEOTIDE SEQUENCE [LARGE SCALE GENOMIC DNA]</scope>
    <source>
        <strain evidence="5 6">170</strain>
    </source>
</reference>
<dbReference type="InterPro" id="IPR020449">
    <property type="entry name" value="Tscrpt_reg_AraC-type_HTH"/>
</dbReference>
<evidence type="ECO:0000256" key="1">
    <source>
        <dbReference type="ARBA" id="ARBA00023015"/>
    </source>
</evidence>
<sequence length="256" mass="29619">MSEYKSLQQSPFLQDVIGIQQILSMFDLLTDVIFWIKDTESRVVYANKMFVEHIGMHSISQVLGKSDAAFFPPHIAKQFITDDQSVMSGNVITDRLELNILKFGEFAWFSTSKRPLFDSQNTIIGSYGFTRLLSKASQVLSSIDAIKAPVEHVRENFHRDLKIEDLAKLAFISVSALERRFKKYLSKTPKQFINEIRLENARRMLIETRLPIADVAYRCGFSEHSYFSRQFRLMFGTLPSQLRENMQQNTVDNQLM</sequence>
<keyword evidence="3" id="KW-0804">Transcription</keyword>
<dbReference type="CDD" id="cd00130">
    <property type="entry name" value="PAS"/>
    <property type="match status" value="1"/>
</dbReference>